<evidence type="ECO:0000313" key="2">
    <source>
        <dbReference type="Proteomes" id="UP000635606"/>
    </source>
</evidence>
<evidence type="ECO:0008006" key="3">
    <source>
        <dbReference type="Google" id="ProtNLM"/>
    </source>
</evidence>
<evidence type="ECO:0000313" key="1">
    <source>
        <dbReference type="EMBL" id="GIJ73931.1"/>
    </source>
</evidence>
<protein>
    <recommendedName>
        <fullName evidence="3">Asp/Glu/hydantoin racemase</fullName>
    </recommendedName>
</protein>
<keyword evidence="2" id="KW-1185">Reference proteome</keyword>
<dbReference type="Pfam" id="PF01177">
    <property type="entry name" value="Asp_Glu_race"/>
    <property type="match status" value="1"/>
</dbReference>
<gene>
    <name evidence="1" type="ORF">Voc01_088480</name>
</gene>
<sequence>MTTVGLLHTVPALAATFDDLVGARAPELRRIHVADAWLLDTARREGVTSAVERTVGDHLRHLTARGAAAVLVTCSSIGEAAELAASTVDAPVLRVDAAMATEAVVTAAAARGRIAVLATLASTLGPTGRLVERAGRLAAGPLAVTATVVDGAAGANDRGDRERGDDLVADAVRAAAADADVVVLAQASMARAAARVDVAVPVLSSPAGGVAALLRAVGR</sequence>
<organism evidence="1 2">
    <name type="scientific">Virgisporangium ochraceum</name>
    <dbReference type="NCBI Taxonomy" id="65505"/>
    <lineage>
        <taxon>Bacteria</taxon>
        <taxon>Bacillati</taxon>
        <taxon>Actinomycetota</taxon>
        <taxon>Actinomycetes</taxon>
        <taxon>Micromonosporales</taxon>
        <taxon>Micromonosporaceae</taxon>
        <taxon>Virgisporangium</taxon>
    </lineage>
</organism>
<reference evidence="1" key="1">
    <citation type="submission" date="2021-01" db="EMBL/GenBank/DDBJ databases">
        <title>Whole genome shotgun sequence of Virgisporangium ochraceum NBRC 16418.</title>
        <authorList>
            <person name="Komaki H."/>
            <person name="Tamura T."/>
        </authorList>
    </citation>
    <scope>NUCLEOTIDE SEQUENCE</scope>
    <source>
        <strain evidence="1">NBRC 16418</strain>
    </source>
</reference>
<dbReference type="InterPro" id="IPR015942">
    <property type="entry name" value="Asp/Glu/hydantoin_racemase"/>
</dbReference>
<dbReference type="EMBL" id="BOPH01000126">
    <property type="protein sequence ID" value="GIJ73931.1"/>
    <property type="molecule type" value="Genomic_DNA"/>
</dbReference>
<dbReference type="Proteomes" id="UP000635606">
    <property type="component" value="Unassembled WGS sequence"/>
</dbReference>
<proteinExistence type="predicted"/>
<dbReference type="GO" id="GO:0047661">
    <property type="term" value="F:amino-acid racemase activity"/>
    <property type="evidence" value="ECO:0007669"/>
    <property type="project" value="InterPro"/>
</dbReference>
<name>A0A8J4EGP0_9ACTN</name>
<dbReference type="AlphaFoldDB" id="A0A8J4EGP0"/>
<comment type="caution">
    <text evidence="1">The sequence shown here is derived from an EMBL/GenBank/DDBJ whole genome shotgun (WGS) entry which is preliminary data.</text>
</comment>
<dbReference type="RefSeq" id="WP_203933744.1">
    <property type="nucleotide sequence ID" value="NZ_BOPH01000126.1"/>
</dbReference>
<accession>A0A8J4EGP0</accession>